<evidence type="ECO:0000313" key="3">
    <source>
        <dbReference type="EMBL" id="KAJ8983966.1"/>
    </source>
</evidence>
<dbReference type="CDD" id="cd14279">
    <property type="entry name" value="CUE"/>
    <property type="match status" value="1"/>
</dbReference>
<dbReference type="SUPFAM" id="SSF46934">
    <property type="entry name" value="UBA-like"/>
    <property type="match status" value="1"/>
</dbReference>
<organism evidence="3 4">
    <name type="scientific">Molorchus minor</name>
    <dbReference type="NCBI Taxonomy" id="1323400"/>
    <lineage>
        <taxon>Eukaryota</taxon>
        <taxon>Metazoa</taxon>
        <taxon>Ecdysozoa</taxon>
        <taxon>Arthropoda</taxon>
        <taxon>Hexapoda</taxon>
        <taxon>Insecta</taxon>
        <taxon>Pterygota</taxon>
        <taxon>Neoptera</taxon>
        <taxon>Endopterygota</taxon>
        <taxon>Coleoptera</taxon>
        <taxon>Polyphaga</taxon>
        <taxon>Cucujiformia</taxon>
        <taxon>Chrysomeloidea</taxon>
        <taxon>Cerambycidae</taxon>
        <taxon>Lamiinae</taxon>
        <taxon>Monochamini</taxon>
        <taxon>Molorchus</taxon>
    </lineage>
</organism>
<dbReference type="Proteomes" id="UP001162164">
    <property type="component" value="Unassembled WGS sequence"/>
</dbReference>
<proteinExistence type="predicted"/>
<dbReference type="InterPro" id="IPR009060">
    <property type="entry name" value="UBA-like_sf"/>
</dbReference>
<name>A0ABQ9K1L0_9CUCU</name>
<dbReference type="InterPro" id="IPR003892">
    <property type="entry name" value="CUE"/>
</dbReference>
<evidence type="ECO:0000256" key="1">
    <source>
        <dbReference type="SAM" id="MobiDB-lite"/>
    </source>
</evidence>
<feature type="domain" description="CUE" evidence="2">
    <location>
        <begin position="124"/>
        <end position="167"/>
    </location>
</feature>
<feature type="region of interest" description="Disordered" evidence="1">
    <location>
        <begin position="212"/>
        <end position="256"/>
    </location>
</feature>
<dbReference type="PROSITE" id="PS51140">
    <property type="entry name" value="CUE"/>
    <property type="match status" value="1"/>
</dbReference>
<dbReference type="Pfam" id="PF02845">
    <property type="entry name" value="CUE"/>
    <property type="match status" value="1"/>
</dbReference>
<gene>
    <name evidence="3" type="ORF">NQ317_008669</name>
</gene>
<protein>
    <recommendedName>
        <fullName evidence="2">CUE domain-containing protein</fullName>
    </recommendedName>
</protein>
<dbReference type="EMBL" id="JAPWTJ010000053">
    <property type="protein sequence ID" value="KAJ8983966.1"/>
    <property type="molecule type" value="Genomic_DNA"/>
</dbReference>
<feature type="compositionally biased region" description="Polar residues" evidence="1">
    <location>
        <begin position="70"/>
        <end position="92"/>
    </location>
</feature>
<accession>A0ABQ9K1L0</accession>
<keyword evidence="4" id="KW-1185">Reference proteome</keyword>
<comment type="caution">
    <text evidence="3">The sequence shown here is derived from an EMBL/GenBank/DDBJ whole genome shotgun (WGS) entry which is preliminary data.</text>
</comment>
<sequence length="289" mass="33175">MSDEGSLNIQKLRDFRLQRKPQFSHNSTDELDTSNSNNNSGDPKPVARRRIIVPPSDSDSEQEARDRETNSSTVDTNLQNTVDTNLENTEDTNPQEIVIANNSLFNSKYNGYSQRAMKNPSILEKEKQMKFLLEIFPNLDAMQIHDCLSKHSFNTDAAAAELSRMYNKSTQLGYTGYNEWRQDYDRREAESRKSQIANAVLYEQQQSFKRKASDDVSVTKKKKRRSYDSEDSAGSGHFRDKRVFDSDEDSDVEISNELTGDKKKVFEFFNTATVNELQLMASCSKKRRS</sequence>
<dbReference type="Gene3D" id="1.10.8.10">
    <property type="entry name" value="DNA helicase RuvA subunit, C-terminal domain"/>
    <property type="match status" value="1"/>
</dbReference>
<feature type="region of interest" description="Disordered" evidence="1">
    <location>
        <begin position="1"/>
        <end position="92"/>
    </location>
</feature>
<evidence type="ECO:0000313" key="4">
    <source>
        <dbReference type="Proteomes" id="UP001162164"/>
    </source>
</evidence>
<reference evidence="3" key="1">
    <citation type="journal article" date="2023" name="Insect Mol. Biol.">
        <title>Genome sequencing provides insights into the evolution of gene families encoding plant cell wall-degrading enzymes in longhorned beetles.</title>
        <authorList>
            <person name="Shin N.R."/>
            <person name="Okamura Y."/>
            <person name="Kirsch R."/>
            <person name="Pauchet Y."/>
        </authorList>
    </citation>
    <scope>NUCLEOTIDE SEQUENCE</scope>
    <source>
        <strain evidence="3">MMC_N1</strain>
    </source>
</reference>
<evidence type="ECO:0000259" key="2">
    <source>
        <dbReference type="PROSITE" id="PS51140"/>
    </source>
</evidence>